<dbReference type="EMBL" id="BQNB010021176">
    <property type="protein sequence ID" value="GJU03664.1"/>
    <property type="molecule type" value="Genomic_DNA"/>
</dbReference>
<evidence type="ECO:0000313" key="2">
    <source>
        <dbReference type="EMBL" id="GJU03664.1"/>
    </source>
</evidence>
<comment type="caution">
    <text evidence="2">The sequence shown here is derived from an EMBL/GenBank/DDBJ whole genome shotgun (WGS) entry which is preliminary data.</text>
</comment>
<feature type="region of interest" description="Disordered" evidence="1">
    <location>
        <begin position="1"/>
        <end position="28"/>
    </location>
</feature>
<accession>A0ABQ5IU16</accession>
<protein>
    <submittedName>
        <fullName evidence="2">Uncharacterized protein</fullName>
    </submittedName>
</protein>
<dbReference type="Proteomes" id="UP001151760">
    <property type="component" value="Unassembled WGS sequence"/>
</dbReference>
<gene>
    <name evidence="2" type="ORF">Tco_1114002</name>
</gene>
<proteinExistence type="predicted"/>
<evidence type="ECO:0000313" key="3">
    <source>
        <dbReference type="Proteomes" id="UP001151760"/>
    </source>
</evidence>
<feature type="compositionally biased region" description="Basic and acidic residues" evidence="1">
    <location>
        <begin position="1"/>
        <end position="12"/>
    </location>
</feature>
<reference evidence="2" key="1">
    <citation type="journal article" date="2022" name="Int. J. Mol. Sci.">
        <title>Draft Genome of Tanacetum Coccineum: Genomic Comparison of Closely Related Tanacetum-Family Plants.</title>
        <authorList>
            <person name="Yamashiro T."/>
            <person name="Shiraishi A."/>
            <person name="Nakayama K."/>
            <person name="Satake H."/>
        </authorList>
    </citation>
    <scope>NUCLEOTIDE SEQUENCE</scope>
</reference>
<sequence length="186" mass="20450">MAKDDKDNDKGSKFKFASMKNKSTTNKRKIKTMDTELKRQAISPDLMKEPNRYPVVHNFDSYRISLTYPVLFDDDTGRISHSSLRISKDNTLNVPGKYHKDIGVGTLDNSLMNLMMFNKCLKGMRPWHRNGDDDVVDSVVGCRRGGCDDSGGVDVVTWVEVVVLVWGGSGGDGGDNGMAVVASGGE</sequence>
<name>A0ABQ5IU16_9ASTR</name>
<keyword evidence="3" id="KW-1185">Reference proteome</keyword>
<reference evidence="2" key="2">
    <citation type="submission" date="2022-01" db="EMBL/GenBank/DDBJ databases">
        <authorList>
            <person name="Yamashiro T."/>
            <person name="Shiraishi A."/>
            <person name="Satake H."/>
            <person name="Nakayama K."/>
        </authorList>
    </citation>
    <scope>NUCLEOTIDE SEQUENCE</scope>
</reference>
<evidence type="ECO:0000256" key="1">
    <source>
        <dbReference type="SAM" id="MobiDB-lite"/>
    </source>
</evidence>
<organism evidence="2 3">
    <name type="scientific">Tanacetum coccineum</name>
    <dbReference type="NCBI Taxonomy" id="301880"/>
    <lineage>
        <taxon>Eukaryota</taxon>
        <taxon>Viridiplantae</taxon>
        <taxon>Streptophyta</taxon>
        <taxon>Embryophyta</taxon>
        <taxon>Tracheophyta</taxon>
        <taxon>Spermatophyta</taxon>
        <taxon>Magnoliopsida</taxon>
        <taxon>eudicotyledons</taxon>
        <taxon>Gunneridae</taxon>
        <taxon>Pentapetalae</taxon>
        <taxon>asterids</taxon>
        <taxon>campanulids</taxon>
        <taxon>Asterales</taxon>
        <taxon>Asteraceae</taxon>
        <taxon>Asteroideae</taxon>
        <taxon>Anthemideae</taxon>
        <taxon>Anthemidinae</taxon>
        <taxon>Tanacetum</taxon>
    </lineage>
</organism>